<evidence type="ECO:0000259" key="1">
    <source>
        <dbReference type="PROSITE" id="PS50280"/>
    </source>
</evidence>
<feature type="domain" description="SET" evidence="1">
    <location>
        <begin position="1"/>
        <end position="115"/>
    </location>
</feature>
<dbReference type="Pfam" id="PF00856">
    <property type="entry name" value="SET"/>
    <property type="match status" value="1"/>
</dbReference>
<evidence type="ECO:0000313" key="2">
    <source>
        <dbReference type="EMBL" id="MFC4740401.1"/>
    </source>
</evidence>
<accession>A0ABV9P758</accession>
<evidence type="ECO:0000313" key="3">
    <source>
        <dbReference type="Proteomes" id="UP001595885"/>
    </source>
</evidence>
<organism evidence="2 3">
    <name type="scientific">Flavobacterium ponti</name>
    <dbReference type="NCBI Taxonomy" id="665133"/>
    <lineage>
        <taxon>Bacteria</taxon>
        <taxon>Pseudomonadati</taxon>
        <taxon>Bacteroidota</taxon>
        <taxon>Flavobacteriia</taxon>
        <taxon>Flavobacteriales</taxon>
        <taxon>Flavobacteriaceae</taxon>
        <taxon>Flavobacterium</taxon>
    </lineage>
</organism>
<dbReference type="InterPro" id="IPR001214">
    <property type="entry name" value="SET_dom"/>
</dbReference>
<dbReference type="PROSITE" id="PS50280">
    <property type="entry name" value="SET"/>
    <property type="match status" value="1"/>
</dbReference>
<reference evidence="3" key="1">
    <citation type="journal article" date="2019" name="Int. J. Syst. Evol. Microbiol.">
        <title>The Global Catalogue of Microorganisms (GCM) 10K type strain sequencing project: providing services to taxonomists for standard genome sequencing and annotation.</title>
        <authorList>
            <consortium name="The Broad Institute Genomics Platform"/>
            <consortium name="The Broad Institute Genome Sequencing Center for Infectious Disease"/>
            <person name="Wu L."/>
            <person name="Ma J."/>
        </authorList>
    </citation>
    <scope>NUCLEOTIDE SEQUENCE [LARGE SCALE GENOMIC DNA]</scope>
    <source>
        <strain evidence="3">CCUG 50349</strain>
    </source>
</reference>
<dbReference type="SUPFAM" id="SSF82199">
    <property type="entry name" value="SET domain"/>
    <property type="match status" value="1"/>
</dbReference>
<dbReference type="Proteomes" id="UP001595885">
    <property type="component" value="Unassembled WGS sequence"/>
</dbReference>
<name>A0ABV9P758_9FLAO</name>
<dbReference type="InterPro" id="IPR046341">
    <property type="entry name" value="SET_dom_sf"/>
</dbReference>
<proteinExistence type="predicted"/>
<sequence>MENSQLPNAGRGLFTAIAIYKHEVITLFEGEILTQIEAENRVANGNDKYFINMIDGTIMDSMYIDCFDKYANDAEAFENSEFKNNAKISLDDEHNVCIIATKNIKSGNEIFCSYGKRYWKKHG</sequence>
<keyword evidence="3" id="KW-1185">Reference proteome</keyword>
<comment type="caution">
    <text evidence="2">The sequence shown here is derived from an EMBL/GenBank/DDBJ whole genome shotgun (WGS) entry which is preliminary data.</text>
</comment>
<dbReference type="Gene3D" id="2.170.270.10">
    <property type="entry name" value="SET domain"/>
    <property type="match status" value="1"/>
</dbReference>
<gene>
    <name evidence="2" type="ORF">ACFO3U_10390</name>
</gene>
<dbReference type="RefSeq" id="WP_379742079.1">
    <property type="nucleotide sequence ID" value="NZ_JBHSGW010000025.1"/>
</dbReference>
<protein>
    <submittedName>
        <fullName evidence="2">SET domain-containing protein-lysine N-methyltransferase</fullName>
    </submittedName>
</protein>
<dbReference type="EMBL" id="JBHSGW010000025">
    <property type="protein sequence ID" value="MFC4740401.1"/>
    <property type="molecule type" value="Genomic_DNA"/>
</dbReference>